<accession>A0A2H8TEL1</accession>
<dbReference type="GO" id="GO:0005886">
    <property type="term" value="C:plasma membrane"/>
    <property type="evidence" value="ECO:0007669"/>
    <property type="project" value="UniProtKB-SubCell"/>
</dbReference>
<evidence type="ECO:0000259" key="10">
    <source>
        <dbReference type="Pfam" id="PF05649"/>
    </source>
</evidence>
<feature type="domain" description="Peptidase M13 N-terminal" evidence="10">
    <location>
        <begin position="5"/>
        <end position="386"/>
    </location>
</feature>
<comment type="subcellular location">
    <subcellularLocation>
        <location evidence="2">Cell membrane</location>
        <topology evidence="2">Single-pass type II membrane protein</topology>
    </subcellularLocation>
</comment>
<evidence type="ECO:0000256" key="6">
    <source>
        <dbReference type="ARBA" id="ARBA00022801"/>
    </source>
</evidence>
<dbReference type="InterPro" id="IPR018497">
    <property type="entry name" value="Peptidase_M13_C"/>
</dbReference>
<protein>
    <submittedName>
        <fullName evidence="11">Neprilysin-2</fullName>
    </submittedName>
</protein>
<dbReference type="Pfam" id="PF05649">
    <property type="entry name" value="Peptidase_M13_N"/>
    <property type="match status" value="1"/>
</dbReference>
<evidence type="ECO:0000256" key="2">
    <source>
        <dbReference type="ARBA" id="ARBA00004401"/>
    </source>
</evidence>
<dbReference type="PRINTS" id="PR00786">
    <property type="entry name" value="NEPRILYSIN"/>
</dbReference>
<feature type="domain" description="Peptidase M13 C-terminal" evidence="9">
    <location>
        <begin position="447"/>
        <end position="648"/>
    </location>
</feature>
<comment type="cofactor">
    <cofactor evidence="1">
        <name>Zn(2+)</name>
        <dbReference type="ChEBI" id="CHEBI:29105"/>
    </cofactor>
</comment>
<evidence type="ECO:0000256" key="8">
    <source>
        <dbReference type="ARBA" id="ARBA00023049"/>
    </source>
</evidence>
<evidence type="ECO:0000256" key="1">
    <source>
        <dbReference type="ARBA" id="ARBA00001947"/>
    </source>
</evidence>
<dbReference type="InterPro" id="IPR000718">
    <property type="entry name" value="Peptidase_M13"/>
</dbReference>
<dbReference type="PROSITE" id="PS51885">
    <property type="entry name" value="NEPRILYSIN"/>
    <property type="match status" value="1"/>
</dbReference>
<dbReference type="InterPro" id="IPR008753">
    <property type="entry name" value="Peptidase_M13_N"/>
</dbReference>
<dbReference type="Pfam" id="PF01431">
    <property type="entry name" value="Peptidase_M13"/>
    <property type="match status" value="1"/>
</dbReference>
<dbReference type="AlphaFoldDB" id="A0A2H8TEL1"/>
<comment type="similarity">
    <text evidence="3">Belongs to the peptidase M13 family.</text>
</comment>
<dbReference type="PANTHER" id="PTHR11733">
    <property type="entry name" value="ZINC METALLOPROTEASE FAMILY M13 NEPRILYSIN-RELATED"/>
    <property type="match status" value="1"/>
</dbReference>
<evidence type="ECO:0000256" key="7">
    <source>
        <dbReference type="ARBA" id="ARBA00022833"/>
    </source>
</evidence>
<evidence type="ECO:0000256" key="5">
    <source>
        <dbReference type="ARBA" id="ARBA00022723"/>
    </source>
</evidence>
<dbReference type="CDD" id="cd08662">
    <property type="entry name" value="M13"/>
    <property type="match status" value="1"/>
</dbReference>
<dbReference type="OrthoDB" id="6475849at2759"/>
<dbReference type="EMBL" id="GFXV01000731">
    <property type="protein sequence ID" value="MBW12536.1"/>
    <property type="molecule type" value="Transcribed_RNA"/>
</dbReference>
<dbReference type="Gene3D" id="1.10.1380.10">
    <property type="entry name" value="Neutral endopeptidase , domain2"/>
    <property type="match status" value="1"/>
</dbReference>
<keyword evidence="5" id="KW-0479">Metal-binding</keyword>
<dbReference type="InterPro" id="IPR042089">
    <property type="entry name" value="Peptidase_M13_dom_2"/>
</dbReference>
<dbReference type="GO" id="GO:0004222">
    <property type="term" value="F:metalloendopeptidase activity"/>
    <property type="evidence" value="ECO:0007669"/>
    <property type="project" value="InterPro"/>
</dbReference>
<dbReference type="PANTHER" id="PTHR11733:SF133">
    <property type="entry name" value="PHOSPHATE-REGULATING NEUTRAL ENDOPEPTIDASE PHEX"/>
    <property type="match status" value="1"/>
</dbReference>
<gene>
    <name evidence="11" type="primary">nep-2_2</name>
</gene>
<evidence type="ECO:0000256" key="4">
    <source>
        <dbReference type="ARBA" id="ARBA00022670"/>
    </source>
</evidence>
<organism evidence="11">
    <name type="scientific">Melanaphis sacchari</name>
    <dbReference type="NCBI Taxonomy" id="742174"/>
    <lineage>
        <taxon>Eukaryota</taxon>
        <taxon>Metazoa</taxon>
        <taxon>Ecdysozoa</taxon>
        <taxon>Arthropoda</taxon>
        <taxon>Hexapoda</taxon>
        <taxon>Insecta</taxon>
        <taxon>Pterygota</taxon>
        <taxon>Neoptera</taxon>
        <taxon>Paraneoptera</taxon>
        <taxon>Hemiptera</taxon>
        <taxon>Sternorrhyncha</taxon>
        <taxon>Aphidomorpha</taxon>
        <taxon>Aphidoidea</taxon>
        <taxon>Aphididae</taxon>
        <taxon>Aphidini</taxon>
        <taxon>Melanaphis</taxon>
    </lineage>
</organism>
<keyword evidence="8" id="KW-0482">Metalloprotease</keyword>
<evidence type="ECO:0000313" key="11">
    <source>
        <dbReference type="EMBL" id="MBW12536.1"/>
    </source>
</evidence>
<sequence length="653" mass="76761">MEREDTENEAYSVSQSRLLYQSCMATDEMNKNGINKLVQILDQIGLPHMGLYTKIKSPSLSPILAKLKKYINLDFLFVTNVDSDTKNRTTNRISLSKPRDINIFPVHETTNNIKKMSTRKMRETLASEEEVNDNEEYTEGIDYLKSYAKYFKNVWMEIYKSNSFNPKLKHVSQLLNFINEHSKIKDKIYEGDEELPSLMTVEELQNFTDYITQNFTKTNEQIIDWKQYLTILFMDVENITLDFEIDLIQISNIKYFEALFELISKHKNNIIINVWWEVVVTLLPYTTNEMRFIQDRYYYETTGLENNPSRSIYCANAVNSMMGMAVARLLLDTETIYNNSKMAVEMIENIHWAFEKIVKELNWMDDTTKKRTLYKAEQMRTFIGFPEFITDPHDLDQYYYDIEVVENDYFGNVIRYVQRQLNESLVVLRQLNDYNINSWASDPLEVNAYNWIQANAITVPAGILQFPFFGHDLQMLNYGFLGSILGHELTHGFDNTGRKFDHEGNENMWWTNQTIAEYEKRSECFIHHYESYLVPEIEEKINGKLTLDENIADNGGLREALLAYRKFVNDYGEEPKLPGFEQYSNEQMYYLAFANNWCETTTRESLSNSLLDEHSPNSIRVLAGLTNSDEFSEVWKCEKGSRMNPKIEKCKIW</sequence>
<name>A0A2H8TEL1_9HEMI</name>
<reference evidence="11" key="1">
    <citation type="submission" date="2017-10" db="EMBL/GenBank/DDBJ databases">
        <title>Transcriptome Assembly of Sugarcane Aphid Adults.</title>
        <authorList>
            <person name="Scully E.D."/>
            <person name="Palmer N.A."/>
            <person name="Geib S.M."/>
            <person name="Sarath G."/>
            <person name="Sattler S.E."/>
        </authorList>
    </citation>
    <scope>NUCLEOTIDE SEQUENCE</scope>
    <source>
        <tissue evidence="11">Whole body</tissue>
    </source>
</reference>
<dbReference type="InterPro" id="IPR024079">
    <property type="entry name" value="MetalloPept_cat_dom_sf"/>
</dbReference>
<keyword evidence="6" id="KW-0378">Hydrolase</keyword>
<dbReference type="SUPFAM" id="SSF55486">
    <property type="entry name" value="Metalloproteases ('zincins'), catalytic domain"/>
    <property type="match status" value="1"/>
</dbReference>
<evidence type="ECO:0000259" key="9">
    <source>
        <dbReference type="Pfam" id="PF01431"/>
    </source>
</evidence>
<dbReference type="GO" id="GO:0016485">
    <property type="term" value="P:protein processing"/>
    <property type="evidence" value="ECO:0007669"/>
    <property type="project" value="TreeGrafter"/>
</dbReference>
<dbReference type="Gene3D" id="3.40.390.10">
    <property type="entry name" value="Collagenase (Catalytic Domain)"/>
    <property type="match status" value="1"/>
</dbReference>
<keyword evidence="4" id="KW-0645">Protease</keyword>
<proteinExistence type="inferred from homology"/>
<keyword evidence="7" id="KW-0862">Zinc</keyword>
<dbReference type="GO" id="GO:0046872">
    <property type="term" value="F:metal ion binding"/>
    <property type="evidence" value="ECO:0007669"/>
    <property type="project" value="UniProtKB-KW"/>
</dbReference>
<evidence type="ECO:0000256" key="3">
    <source>
        <dbReference type="ARBA" id="ARBA00007357"/>
    </source>
</evidence>